<feature type="non-terminal residue" evidence="11">
    <location>
        <position position="1"/>
    </location>
</feature>
<dbReference type="Pfam" id="PF00069">
    <property type="entry name" value="Pkinase"/>
    <property type="match status" value="1"/>
</dbReference>
<dbReference type="PANTHER" id="PTHR24356:SF1">
    <property type="entry name" value="SERINE_THREONINE-PROTEIN KINASE GREATWALL"/>
    <property type="match status" value="1"/>
</dbReference>
<dbReference type="InterPro" id="IPR050236">
    <property type="entry name" value="Ser_Thr_kinase_AGC"/>
</dbReference>
<evidence type="ECO:0000313" key="12">
    <source>
        <dbReference type="Proteomes" id="UP001153365"/>
    </source>
</evidence>
<keyword evidence="2" id="KW-0723">Serine/threonine-protein kinase</keyword>
<dbReference type="InterPro" id="IPR017441">
    <property type="entry name" value="Protein_kinase_ATP_BS"/>
</dbReference>
<feature type="domain" description="Protein kinase" evidence="10">
    <location>
        <begin position="1"/>
        <end position="121"/>
    </location>
</feature>
<dbReference type="SUPFAM" id="SSF56112">
    <property type="entry name" value="Protein kinase-like (PK-like)"/>
    <property type="match status" value="1"/>
</dbReference>
<dbReference type="Gene3D" id="1.10.510.10">
    <property type="entry name" value="Transferase(Phosphotransferase) domain 1"/>
    <property type="match status" value="1"/>
</dbReference>
<dbReference type="InterPro" id="IPR011009">
    <property type="entry name" value="Kinase-like_dom_sf"/>
</dbReference>
<dbReference type="AlphaFoldDB" id="A0AAV0AM11"/>
<evidence type="ECO:0000256" key="6">
    <source>
        <dbReference type="ARBA" id="ARBA00022840"/>
    </source>
</evidence>
<evidence type="ECO:0000256" key="3">
    <source>
        <dbReference type="ARBA" id="ARBA00022679"/>
    </source>
</evidence>
<comment type="catalytic activity">
    <reaction evidence="7">
        <text>L-threonyl-[protein] + ATP = O-phospho-L-threonyl-[protein] + ADP + H(+)</text>
        <dbReference type="Rhea" id="RHEA:46608"/>
        <dbReference type="Rhea" id="RHEA-COMP:11060"/>
        <dbReference type="Rhea" id="RHEA-COMP:11605"/>
        <dbReference type="ChEBI" id="CHEBI:15378"/>
        <dbReference type="ChEBI" id="CHEBI:30013"/>
        <dbReference type="ChEBI" id="CHEBI:30616"/>
        <dbReference type="ChEBI" id="CHEBI:61977"/>
        <dbReference type="ChEBI" id="CHEBI:456216"/>
        <dbReference type="EC" id="2.7.11.1"/>
    </reaction>
</comment>
<sequence>FQFLMKIGRGVFGKVWFGRSLRDNKPCAIKAIDKRNTNYPPGFLIEQIQREVDNLRFIQNQSPFILSLIATFSNDDYIFIVTEYLGAGDVFDKLAVIGYLDECDAKLLVAEMACALDDLRK</sequence>
<proteinExistence type="predicted"/>
<organism evidence="11 12">
    <name type="scientific">Phakopsora pachyrhizi</name>
    <name type="common">Asian soybean rust disease fungus</name>
    <dbReference type="NCBI Taxonomy" id="170000"/>
    <lineage>
        <taxon>Eukaryota</taxon>
        <taxon>Fungi</taxon>
        <taxon>Dikarya</taxon>
        <taxon>Basidiomycota</taxon>
        <taxon>Pucciniomycotina</taxon>
        <taxon>Pucciniomycetes</taxon>
        <taxon>Pucciniales</taxon>
        <taxon>Phakopsoraceae</taxon>
        <taxon>Phakopsora</taxon>
    </lineage>
</organism>
<keyword evidence="5 11" id="KW-0418">Kinase</keyword>
<comment type="caution">
    <text evidence="11">The sequence shown here is derived from an EMBL/GenBank/DDBJ whole genome shotgun (WGS) entry which is preliminary data.</text>
</comment>
<dbReference type="Proteomes" id="UP001153365">
    <property type="component" value="Unassembled WGS sequence"/>
</dbReference>
<evidence type="ECO:0000313" key="11">
    <source>
        <dbReference type="EMBL" id="CAH7669699.1"/>
    </source>
</evidence>
<dbReference type="PROSITE" id="PS00107">
    <property type="entry name" value="PROTEIN_KINASE_ATP"/>
    <property type="match status" value="1"/>
</dbReference>
<evidence type="ECO:0000256" key="8">
    <source>
        <dbReference type="ARBA" id="ARBA00048679"/>
    </source>
</evidence>
<evidence type="ECO:0000256" key="2">
    <source>
        <dbReference type="ARBA" id="ARBA00022527"/>
    </source>
</evidence>
<dbReference type="GO" id="GO:0005524">
    <property type="term" value="F:ATP binding"/>
    <property type="evidence" value="ECO:0007669"/>
    <property type="project" value="UniProtKB-UniRule"/>
</dbReference>
<dbReference type="PANTHER" id="PTHR24356">
    <property type="entry name" value="SERINE/THREONINE-PROTEIN KINASE"/>
    <property type="match status" value="1"/>
</dbReference>
<evidence type="ECO:0000256" key="7">
    <source>
        <dbReference type="ARBA" id="ARBA00047899"/>
    </source>
</evidence>
<evidence type="ECO:0000256" key="5">
    <source>
        <dbReference type="ARBA" id="ARBA00022777"/>
    </source>
</evidence>
<evidence type="ECO:0000259" key="10">
    <source>
        <dbReference type="PROSITE" id="PS50011"/>
    </source>
</evidence>
<reference evidence="11" key="1">
    <citation type="submission" date="2022-06" db="EMBL/GenBank/DDBJ databases">
        <authorList>
            <consortium name="SYNGENTA / RWTH Aachen University"/>
        </authorList>
    </citation>
    <scope>NUCLEOTIDE SEQUENCE</scope>
</reference>
<comment type="catalytic activity">
    <reaction evidence="8">
        <text>L-seryl-[protein] + ATP = O-phospho-L-seryl-[protein] + ADP + H(+)</text>
        <dbReference type="Rhea" id="RHEA:17989"/>
        <dbReference type="Rhea" id="RHEA-COMP:9863"/>
        <dbReference type="Rhea" id="RHEA-COMP:11604"/>
        <dbReference type="ChEBI" id="CHEBI:15378"/>
        <dbReference type="ChEBI" id="CHEBI:29999"/>
        <dbReference type="ChEBI" id="CHEBI:30616"/>
        <dbReference type="ChEBI" id="CHEBI:83421"/>
        <dbReference type="ChEBI" id="CHEBI:456216"/>
        <dbReference type="EC" id="2.7.11.1"/>
    </reaction>
</comment>
<dbReference type="EMBL" id="CALTRL010000799">
    <property type="protein sequence ID" value="CAH7669699.1"/>
    <property type="molecule type" value="Genomic_DNA"/>
</dbReference>
<dbReference type="EC" id="2.7.11.1" evidence="1"/>
<evidence type="ECO:0000256" key="9">
    <source>
        <dbReference type="PROSITE-ProRule" id="PRU10141"/>
    </source>
</evidence>
<evidence type="ECO:0000256" key="4">
    <source>
        <dbReference type="ARBA" id="ARBA00022741"/>
    </source>
</evidence>
<dbReference type="GO" id="GO:0004674">
    <property type="term" value="F:protein serine/threonine kinase activity"/>
    <property type="evidence" value="ECO:0007669"/>
    <property type="project" value="UniProtKB-KW"/>
</dbReference>
<dbReference type="PROSITE" id="PS50011">
    <property type="entry name" value="PROTEIN_KINASE_DOM"/>
    <property type="match status" value="1"/>
</dbReference>
<dbReference type="InterPro" id="IPR000719">
    <property type="entry name" value="Prot_kinase_dom"/>
</dbReference>
<evidence type="ECO:0000256" key="1">
    <source>
        <dbReference type="ARBA" id="ARBA00012513"/>
    </source>
</evidence>
<feature type="binding site" evidence="9">
    <location>
        <position position="30"/>
    </location>
    <ligand>
        <name>ATP</name>
        <dbReference type="ChEBI" id="CHEBI:30616"/>
    </ligand>
</feature>
<protein>
    <recommendedName>
        <fullName evidence="1">non-specific serine/threonine protein kinase</fullName>
        <ecNumber evidence="1">2.7.11.1</ecNumber>
    </recommendedName>
</protein>
<gene>
    <name evidence="11" type="ORF">PPACK8108_LOCUS4340</name>
</gene>
<keyword evidence="12" id="KW-1185">Reference proteome</keyword>
<keyword evidence="6 9" id="KW-0067">ATP-binding</keyword>
<accession>A0AAV0AM11</accession>
<dbReference type="SMART" id="SM00220">
    <property type="entry name" value="S_TKc"/>
    <property type="match status" value="1"/>
</dbReference>
<keyword evidence="4 9" id="KW-0547">Nucleotide-binding</keyword>
<keyword evidence="3" id="KW-0808">Transferase</keyword>
<name>A0AAV0AM11_PHAPC</name>